<dbReference type="InterPro" id="IPR004108">
    <property type="entry name" value="Fe_hydrogenase_lsu_C"/>
</dbReference>
<protein>
    <recommendedName>
        <fullName evidence="5">4Fe-4S domain-containing protein</fullName>
    </recommendedName>
</protein>
<dbReference type="InterPro" id="IPR050340">
    <property type="entry name" value="Cytosolic_Fe-S_CAF"/>
</dbReference>
<dbReference type="EMBL" id="VSSQ01023739">
    <property type="protein sequence ID" value="MPM70852.1"/>
    <property type="molecule type" value="Genomic_DNA"/>
</dbReference>
<name>A0A645BZS2_9ZZZZ</name>
<dbReference type="PANTHER" id="PTHR11615">
    <property type="entry name" value="NITRATE, FORMATE, IRON DEHYDROGENASE"/>
    <property type="match status" value="1"/>
</dbReference>
<dbReference type="InterPro" id="IPR009016">
    <property type="entry name" value="Fe_hydrogenase"/>
</dbReference>
<evidence type="ECO:0000256" key="1">
    <source>
        <dbReference type="ARBA" id="ARBA00022485"/>
    </source>
</evidence>
<keyword evidence="1" id="KW-0004">4Fe-4S</keyword>
<dbReference type="Pfam" id="PF02906">
    <property type="entry name" value="Fe_hyd_lg_C"/>
    <property type="match status" value="1"/>
</dbReference>
<proteinExistence type="predicted"/>
<feature type="domain" description="4Fe-4S" evidence="5">
    <location>
        <begin position="237"/>
        <end position="298"/>
    </location>
</feature>
<dbReference type="GO" id="GO:0046872">
    <property type="term" value="F:metal ion binding"/>
    <property type="evidence" value="ECO:0007669"/>
    <property type="project" value="UniProtKB-KW"/>
</dbReference>
<organism evidence="6">
    <name type="scientific">bioreactor metagenome</name>
    <dbReference type="NCBI Taxonomy" id="1076179"/>
    <lineage>
        <taxon>unclassified sequences</taxon>
        <taxon>metagenomes</taxon>
        <taxon>ecological metagenomes</taxon>
    </lineage>
</organism>
<comment type="caution">
    <text evidence="6">The sequence shown here is derived from an EMBL/GenBank/DDBJ whole genome shotgun (WGS) entry which is preliminary data.</text>
</comment>
<dbReference type="SUPFAM" id="SSF53920">
    <property type="entry name" value="Fe-only hydrogenase"/>
    <property type="match status" value="1"/>
</dbReference>
<sequence>MTETQKEVVLATCCPSVVNYIKIYYPEYEGHLAPIVSPMIAHVRLLRAAGYTNHKLVFVGPCIAKKRESDIYENETDAVITFEELGRLMESEGIYFSDMDRVELPRGFVIGASERAGLFPVDNGMISTMCKDVKPVDAGFMSFSGMKSVMEVCSELESWKPGKKVFVELMACDGGCIKGPATSNKEGIAAKRNRLLKEFDAFKRSGLAVTLPKRDVDLSYDAYKVPYKINCLYSEREIQEVLNSMGKTSKEDELNCSGCGYDNCRAYAAAVLDGKAEREMCISQMRKEAQNQASVLLRKMPYGVVLVDENLRIVDTNEKFIELGGEEIAMISEALGGLGGADLRKIVPYHKYFQSVIAGGEESAEFDVRDNNRNIRLSLLSIQPNKLVCGIIQNMDDSQLVKDIISEKIREVIKHNAESVQRIAYILGESASYTESILNMVIDSDKKPR</sequence>
<evidence type="ECO:0000259" key="5">
    <source>
        <dbReference type="PROSITE" id="PS51656"/>
    </source>
</evidence>
<dbReference type="Gene3D" id="3.40.950.10">
    <property type="entry name" value="Fe-only Hydrogenase (Larger Subunit), Chain L, domain 3"/>
    <property type="match status" value="1"/>
</dbReference>
<dbReference type="GO" id="GO:0051539">
    <property type="term" value="F:4 iron, 4 sulfur cluster binding"/>
    <property type="evidence" value="ECO:0007669"/>
    <property type="project" value="UniProtKB-KW"/>
</dbReference>
<dbReference type="InterPro" id="IPR007202">
    <property type="entry name" value="4Fe-4S_dom"/>
</dbReference>
<evidence type="ECO:0000256" key="3">
    <source>
        <dbReference type="ARBA" id="ARBA00023004"/>
    </source>
</evidence>
<keyword evidence="3" id="KW-0408">Iron</keyword>
<dbReference type="AlphaFoldDB" id="A0A645BZS2"/>
<dbReference type="Gene3D" id="3.30.450.20">
    <property type="entry name" value="PAS domain"/>
    <property type="match status" value="1"/>
</dbReference>
<dbReference type="Gene3D" id="1.10.15.40">
    <property type="entry name" value="Electron transport complex subunit B, putative Fe-S cluster"/>
    <property type="match status" value="1"/>
</dbReference>
<evidence type="ECO:0000256" key="4">
    <source>
        <dbReference type="ARBA" id="ARBA00023014"/>
    </source>
</evidence>
<dbReference type="Pfam" id="PF04060">
    <property type="entry name" value="FeS"/>
    <property type="match status" value="1"/>
</dbReference>
<accession>A0A645BZS2</accession>
<dbReference type="PROSITE" id="PS51656">
    <property type="entry name" value="4FE4S"/>
    <property type="match status" value="1"/>
</dbReference>
<gene>
    <name evidence="6" type="ORF">SDC9_117813</name>
</gene>
<reference evidence="6" key="1">
    <citation type="submission" date="2019-08" db="EMBL/GenBank/DDBJ databases">
        <authorList>
            <person name="Kucharzyk K."/>
            <person name="Murdoch R.W."/>
            <person name="Higgins S."/>
            <person name="Loffler F."/>
        </authorList>
    </citation>
    <scope>NUCLEOTIDE SEQUENCE</scope>
</reference>
<keyword evidence="4" id="KW-0411">Iron-sulfur</keyword>
<keyword evidence="2" id="KW-0479">Metal-binding</keyword>
<evidence type="ECO:0000256" key="2">
    <source>
        <dbReference type="ARBA" id="ARBA00022723"/>
    </source>
</evidence>
<evidence type="ECO:0000313" key="6">
    <source>
        <dbReference type="EMBL" id="MPM70852.1"/>
    </source>
</evidence>